<evidence type="ECO:0008006" key="2">
    <source>
        <dbReference type="Google" id="ProtNLM"/>
    </source>
</evidence>
<organism evidence="1">
    <name type="scientific">freshwater sediment metagenome</name>
    <dbReference type="NCBI Taxonomy" id="556182"/>
    <lineage>
        <taxon>unclassified sequences</taxon>
        <taxon>metagenomes</taxon>
        <taxon>ecological metagenomes</taxon>
    </lineage>
</organism>
<name>A0AA48LX50_9ZZZZ</name>
<dbReference type="EMBL" id="OY288114">
    <property type="protein sequence ID" value="CAJ0851380.1"/>
    <property type="molecule type" value="Genomic_DNA"/>
</dbReference>
<accession>A0AA48LX50</accession>
<protein>
    <recommendedName>
        <fullName evidence="2">Histidine phosphatase family protein</fullName>
    </recommendedName>
</protein>
<evidence type="ECO:0000313" key="1">
    <source>
        <dbReference type="EMBL" id="CAJ0851380.1"/>
    </source>
</evidence>
<sequence length="265" mass="28854">MMKAAALVIAAAFFSFPGRAEADCKPSPAPQSWRGEAAAVPAAVPEESTALNPLTIVIFRHAEKPMRENGVMMENGHLGARAVNRLARLPDALLGQFGCPDLLVAPNPAVKMRNKATGEYFNYVRPLATIVPLAGKIEFPVWTPYGFNQNDFLARDLLTDKALAPDAKGKAKTVFVAWERNNIRKLYEQLAAIGRLTPREGSTISVDGVSYACESPTKWEQCDFDSIWLIHAVGGGICLTRAHENLNDANFQNQCKGAESTTDQP</sequence>
<proteinExistence type="predicted"/>
<gene>
    <name evidence="1" type="ORF">AMST5_00408</name>
</gene>
<reference evidence="1" key="1">
    <citation type="submission" date="2023-07" db="EMBL/GenBank/DDBJ databases">
        <authorList>
            <person name="Pelsma A.J. K."/>
        </authorList>
    </citation>
    <scope>NUCLEOTIDE SEQUENCE</scope>
</reference>
<dbReference type="AlphaFoldDB" id="A0AA48LX50"/>